<gene>
    <name evidence="2" type="primary">105R</name>
    <name evidence="2" type="ORF">IIV25_105R</name>
</gene>
<keyword evidence="2" id="KW-0547">Nucleotide-binding</keyword>
<dbReference type="Proteomes" id="UP000097612">
    <property type="component" value="Segment"/>
</dbReference>
<evidence type="ECO:0000313" key="2">
    <source>
        <dbReference type="EMBL" id="CCV02123.1"/>
    </source>
</evidence>
<keyword evidence="3" id="KW-1185">Reference proteome</keyword>
<dbReference type="InterPro" id="IPR010285">
    <property type="entry name" value="DNA_helicase_pif1-like_DEAD"/>
</dbReference>
<evidence type="ECO:0000313" key="3">
    <source>
        <dbReference type="Proteomes" id="UP000097612"/>
    </source>
</evidence>
<dbReference type="InterPro" id="IPR027417">
    <property type="entry name" value="P-loop_NTPase"/>
</dbReference>
<dbReference type="Gene3D" id="3.40.50.300">
    <property type="entry name" value="P-loop containing nucleotide triphosphate hydrolases"/>
    <property type="match status" value="2"/>
</dbReference>
<dbReference type="EMBL" id="HF920635">
    <property type="protein sequence ID" value="CCV02123.1"/>
    <property type="molecule type" value="Genomic_DNA"/>
</dbReference>
<dbReference type="RefSeq" id="YP_009010638.1">
    <property type="nucleotide sequence ID" value="NC_023613.1"/>
</dbReference>
<evidence type="ECO:0000259" key="1">
    <source>
        <dbReference type="Pfam" id="PF05970"/>
    </source>
</evidence>
<dbReference type="CDD" id="cd18809">
    <property type="entry name" value="SF1_C_RecD"/>
    <property type="match status" value="1"/>
</dbReference>
<dbReference type="GeneID" id="18501477"/>
<dbReference type="SUPFAM" id="SSF52540">
    <property type="entry name" value="P-loop containing nucleoside triphosphate hydrolases"/>
    <property type="match status" value="2"/>
</dbReference>
<reference evidence="2 3" key="1">
    <citation type="journal article" date="2013" name="Arch. Virol.">
        <title>Complete genome sequence of invertebrate iridovirus IIV-25 isolated from a blackfly larva.</title>
        <authorList>
            <person name="Piegu B."/>
            <person name="Guizard S."/>
            <person name="Spears T."/>
            <person name="Cruaud C."/>
            <person name="Couloux A."/>
            <person name="Bideshi D.K."/>
            <person name="Federici B.A."/>
            <person name="Bigot Y."/>
        </authorList>
    </citation>
    <scope>NUCLEOTIDE SEQUENCE [LARGE SCALE GENOMIC DNA]</scope>
</reference>
<dbReference type="KEGG" id="vg:18501477"/>
<dbReference type="GO" id="GO:0006281">
    <property type="term" value="P:DNA repair"/>
    <property type="evidence" value="ECO:0007669"/>
    <property type="project" value="InterPro"/>
</dbReference>
<dbReference type="OrthoDB" id="5394at10239"/>
<protein>
    <submittedName>
        <fullName evidence="2">ATP-dependent DNA helicase PIF1</fullName>
    </submittedName>
</protein>
<dbReference type="CDD" id="cd18037">
    <property type="entry name" value="DEXSc_Pif1_like"/>
    <property type="match status" value="1"/>
</dbReference>
<name>W8W1K7_9VIRU</name>
<organism evidence="2 3">
    <name type="scientific">Invertebrate iridovirus 25</name>
    <dbReference type="NCBI Taxonomy" id="1301280"/>
    <lineage>
        <taxon>Viruses</taxon>
        <taxon>Varidnaviria</taxon>
        <taxon>Bamfordvirae</taxon>
        <taxon>Nucleocytoviricota</taxon>
        <taxon>Megaviricetes</taxon>
        <taxon>Pimascovirales</taxon>
        <taxon>Pimascovirales incertae sedis</taxon>
        <taxon>Iridoviridae</taxon>
        <taxon>Betairidovirinae</taxon>
        <taxon>Chloriridovirus</taxon>
        <taxon>Chloriridovirus simulium2</taxon>
    </lineage>
</organism>
<dbReference type="PANTHER" id="PTHR47642:SF5">
    <property type="entry name" value="ATP-DEPENDENT DNA HELICASE"/>
    <property type="match status" value="1"/>
</dbReference>
<proteinExistence type="predicted"/>
<dbReference type="InterPro" id="IPR051055">
    <property type="entry name" value="PIF1_helicase"/>
</dbReference>
<dbReference type="PANTHER" id="PTHR47642">
    <property type="entry name" value="ATP-DEPENDENT DNA HELICASE"/>
    <property type="match status" value="1"/>
</dbReference>
<accession>W8W1K7</accession>
<feature type="domain" description="DNA helicase Pif1-like DEAD-box helicase" evidence="1">
    <location>
        <begin position="67"/>
        <end position="247"/>
    </location>
</feature>
<keyword evidence="2" id="KW-0067">ATP-binding</keyword>
<dbReference type="GO" id="GO:0003678">
    <property type="term" value="F:DNA helicase activity"/>
    <property type="evidence" value="ECO:0007669"/>
    <property type="project" value="InterPro"/>
</dbReference>
<dbReference type="GO" id="GO:0000723">
    <property type="term" value="P:telomere maintenance"/>
    <property type="evidence" value="ECO:0007669"/>
    <property type="project" value="InterPro"/>
</dbReference>
<sequence>MTTEDITEYASSLPLELKVEILKYLDYSEIKWITNPYFWVNWWERYNTTHPITEIFEPNPEQLYTLTLIESGKNVFINSPAGTGKSALIKYFCSKNASKKVIGLTSTTGISALNIGGCTLHSLLGIGLGKETVDDLYDKVIKNRDKRELWLRLDVLVIDEISMLHPDLFDKLEKLARMIRECKKRFGGIQLVVTGDLFQLPCISQNSSLIIHSSTFKKCIPTTIEFRNIIRQTDLLFKNVLNKIRLGIVDSQVKKVLKKRFCKPSKKDFQIKPTKLFCTRKAVDYLNEKELNKLAAKGYEFREYNMDFVNQNCPINFEYVIQNFVKNSTTPPTLQVCEQTQVMLTYNITPTLVNGSRGVITGFTPENYPLVEFVNGETVAVTPIKFTLHHTLRTGKVIQVGYAIQVPLKIAYALTVHSCQGSTLDYASIDLRETFEYGQAYTALSRVRSLDGLFLKKFKFDVIQAHPKALDFLNTN</sequence>
<dbReference type="Pfam" id="PF05970">
    <property type="entry name" value="PIF1"/>
    <property type="match status" value="1"/>
</dbReference>
<keyword evidence="2" id="KW-0347">Helicase</keyword>
<keyword evidence="2" id="KW-0378">Hydrolase</keyword>